<dbReference type="InterPro" id="IPR002035">
    <property type="entry name" value="VWF_A"/>
</dbReference>
<dbReference type="OrthoDB" id="4623238at2"/>
<organism evidence="3 4">
    <name type="scientific">Brevibacterium paucivorans</name>
    <dbReference type="NCBI Taxonomy" id="170994"/>
    <lineage>
        <taxon>Bacteria</taxon>
        <taxon>Bacillati</taxon>
        <taxon>Actinomycetota</taxon>
        <taxon>Actinomycetes</taxon>
        <taxon>Micrococcales</taxon>
        <taxon>Brevibacteriaceae</taxon>
        <taxon>Brevibacterium</taxon>
    </lineage>
</organism>
<dbReference type="AlphaFoldDB" id="A0A2N6VMB4"/>
<evidence type="ECO:0000313" key="3">
    <source>
        <dbReference type="EMBL" id="PMD05292.1"/>
    </source>
</evidence>
<dbReference type="Pfam" id="PF00092">
    <property type="entry name" value="VWA"/>
    <property type="match status" value="1"/>
</dbReference>
<feature type="transmembrane region" description="Helical" evidence="1">
    <location>
        <begin position="54"/>
        <end position="76"/>
    </location>
</feature>
<name>A0A2N6VMB4_9MICO</name>
<evidence type="ECO:0000259" key="2">
    <source>
        <dbReference type="PROSITE" id="PS50234"/>
    </source>
</evidence>
<gene>
    <name evidence="3" type="ORF">CJ199_09470</name>
</gene>
<dbReference type="EMBL" id="PNHK01000003">
    <property type="protein sequence ID" value="PMD05292.1"/>
    <property type="molecule type" value="Genomic_DNA"/>
</dbReference>
<sequence length="324" mass="34867">MVLKFWWLALILLVIAGVVVALLSRPRSLKGSVPVAYTRRITSLPGFVARKRRILIGGLAIVAVTVLGGASALAGISRPITTETINPQQKQRDVMLCLDASGSMSMYNAKILDTYADLIKSFKGERIGMTVFNSAAVSVFPLTTDYEMATEFIEDAQTGFESHGVRGINFFDGTVDRSIDGSSLIGDGLASCLNNFDRDDEERSRSVIFATDNQLAGEPIYELMEAAELAKKHKIRVYALAPKGFFSGSRLDELKQAAETTDGEMFTMGSGGGARGVIQKVQQEEAALTPGDAVTLTHDHPAIPLSITGIILLIILGLAWGVKL</sequence>
<dbReference type="Gene3D" id="3.40.50.410">
    <property type="entry name" value="von Willebrand factor, type A domain"/>
    <property type="match status" value="1"/>
</dbReference>
<dbReference type="PROSITE" id="PS50234">
    <property type="entry name" value="VWFA"/>
    <property type="match status" value="1"/>
</dbReference>
<dbReference type="SMART" id="SM00327">
    <property type="entry name" value="VWA"/>
    <property type="match status" value="1"/>
</dbReference>
<dbReference type="RefSeq" id="WP_102239231.1">
    <property type="nucleotide sequence ID" value="NZ_BAAAIM010000006.1"/>
</dbReference>
<keyword evidence="1" id="KW-1133">Transmembrane helix</keyword>
<dbReference type="Proteomes" id="UP000235598">
    <property type="component" value="Unassembled WGS sequence"/>
</dbReference>
<evidence type="ECO:0000256" key="1">
    <source>
        <dbReference type="SAM" id="Phobius"/>
    </source>
</evidence>
<feature type="transmembrane region" description="Helical" evidence="1">
    <location>
        <begin position="302"/>
        <end position="322"/>
    </location>
</feature>
<accession>A0A2N6VMB4</accession>
<protein>
    <recommendedName>
        <fullName evidence="2">VWFA domain-containing protein</fullName>
    </recommendedName>
</protein>
<dbReference type="SUPFAM" id="SSF53300">
    <property type="entry name" value="vWA-like"/>
    <property type="match status" value="1"/>
</dbReference>
<proteinExistence type="predicted"/>
<evidence type="ECO:0000313" key="4">
    <source>
        <dbReference type="Proteomes" id="UP000235598"/>
    </source>
</evidence>
<feature type="domain" description="VWFA" evidence="2">
    <location>
        <begin position="93"/>
        <end position="281"/>
    </location>
</feature>
<feature type="transmembrane region" description="Helical" evidence="1">
    <location>
        <begin position="6"/>
        <end position="23"/>
    </location>
</feature>
<reference evidence="3 4" key="1">
    <citation type="submission" date="2017-09" db="EMBL/GenBank/DDBJ databases">
        <title>Bacterial strain isolated from the female urinary microbiota.</title>
        <authorList>
            <person name="Thomas-White K."/>
            <person name="Kumar N."/>
            <person name="Forster S."/>
            <person name="Putonti C."/>
            <person name="Lawley T."/>
            <person name="Wolfe A.J."/>
        </authorList>
    </citation>
    <scope>NUCLEOTIDE SEQUENCE [LARGE SCALE GENOMIC DNA]</scope>
    <source>
        <strain evidence="3 4">UMB1301</strain>
    </source>
</reference>
<keyword evidence="1" id="KW-0472">Membrane</keyword>
<dbReference type="InterPro" id="IPR036465">
    <property type="entry name" value="vWFA_dom_sf"/>
</dbReference>
<comment type="caution">
    <text evidence="3">The sequence shown here is derived from an EMBL/GenBank/DDBJ whole genome shotgun (WGS) entry which is preliminary data.</text>
</comment>
<keyword evidence="1" id="KW-0812">Transmembrane</keyword>